<keyword evidence="1" id="KW-0812">Transmembrane</keyword>
<organism evidence="2 3">
    <name type="scientific">Nezara viridula</name>
    <name type="common">Southern green stink bug</name>
    <name type="synonym">Cimex viridulus</name>
    <dbReference type="NCBI Taxonomy" id="85310"/>
    <lineage>
        <taxon>Eukaryota</taxon>
        <taxon>Metazoa</taxon>
        <taxon>Ecdysozoa</taxon>
        <taxon>Arthropoda</taxon>
        <taxon>Hexapoda</taxon>
        <taxon>Insecta</taxon>
        <taxon>Pterygota</taxon>
        <taxon>Neoptera</taxon>
        <taxon>Paraneoptera</taxon>
        <taxon>Hemiptera</taxon>
        <taxon>Heteroptera</taxon>
        <taxon>Panheteroptera</taxon>
        <taxon>Pentatomomorpha</taxon>
        <taxon>Pentatomoidea</taxon>
        <taxon>Pentatomidae</taxon>
        <taxon>Pentatominae</taxon>
        <taxon>Nezara</taxon>
    </lineage>
</organism>
<feature type="transmembrane region" description="Helical" evidence="1">
    <location>
        <begin position="76"/>
        <end position="100"/>
    </location>
</feature>
<feature type="non-terminal residue" evidence="2">
    <location>
        <position position="441"/>
    </location>
</feature>
<keyword evidence="3" id="KW-1185">Reference proteome</keyword>
<keyword evidence="1" id="KW-1133">Transmembrane helix</keyword>
<evidence type="ECO:0000313" key="3">
    <source>
        <dbReference type="Proteomes" id="UP001152798"/>
    </source>
</evidence>
<evidence type="ECO:0000313" key="2">
    <source>
        <dbReference type="EMBL" id="CAH1397687.1"/>
    </source>
</evidence>
<sequence length="441" mass="49932">MESIRRIEKPRRRGLEGGSLCPHLQLMFRLSALLGLSPLVFENGKSRFSYVLAPYSVIISCLLVRFNGLVPNAFLLYRFMVLTSYTLICSQIIAIGSHILSRYDLVVHTLDQLKNTQHNINNKVETLLAVNHQLFSSLKSLYKMESIRRIKKPRRRGLEDGLLCPHVQLVFRLSSLLGLSPLVFEKGESRFSYVLAPYSFALAALEPNCFLLYRFILLTSHTLISSQIAAVGCHILSRYDLVVHTLGQLKNRPHNINNKVETLLAVNHQLSRVVDTFASCYRLQLLFLEELTSDGINKKNTETKKEIGRWSAMSSRSASVPAVFFVRSVSAGVREGRVQVLIRPSPLLALGPNTFILYRLIGIVSYTFISSQIIAVGRHILSRYDLVVHTLCQLKNTPHNINNKVETLLAVNHQLSRSQKFDLLLYQLMISDEDFGLLDNV</sequence>
<dbReference type="AlphaFoldDB" id="A0A9P0H942"/>
<dbReference type="EMBL" id="OV725080">
    <property type="protein sequence ID" value="CAH1397687.1"/>
    <property type="molecule type" value="Genomic_DNA"/>
</dbReference>
<protein>
    <submittedName>
        <fullName evidence="2">Uncharacterized protein</fullName>
    </submittedName>
</protein>
<reference evidence="2" key="1">
    <citation type="submission" date="2022-01" db="EMBL/GenBank/DDBJ databases">
        <authorList>
            <person name="King R."/>
        </authorList>
    </citation>
    <scope>NUCLEOTIDE SEQUENCE</scope>
</reference>
<dbReference type="Proteomes" id="UP001152798">
    <property type="component" value="Chromosome 4"/>
</dbReference>
<feature type="non-terminal residue" evidence="2">
    <location>
        <position position="1"/>
    </location>
</feature>
<keyword evidence="1" id="KW-0472">Membrane</keyword>
<evidence type="ECO:0000256" key="1">
    <source>
        <dbReference type="SAM" id="Phobius"/>
    </source>
</evidence>
<accession>A0A9P0H942</accession>
<name>A0A9P0H942_NEZVI</name>
<proteinExistence type="predicted"/>
<gene>
    <name evidence="2" type="ORF">NEZAVI_LOCUS7472</name>
</gene>